<accession>A0A8R1UNW8</accession>
<reference evidence="1" key="2">
    <citation type="submission" date="2022-06" db="UniProtKB">
        <authorList>
            <consortium name="EnsemblMetazoa"/>
        </authorList>
    </citation>
    <scope>IDENTIFICATION</scope>
    <source>
        <strain evidence="1">PS312</strain>
    </source>
</reference>
<evidence type="ECO:0000313" key="1">
    <source>
        <dbReference type="EnsemblMetazoa" id="PPA37035.1"/>
    </source>
</evidence>
<protein>
    <submittedName>
        <fullName evidence="1">Uncharacterized protein</fullName>
    </submittedName>
</protein>
<sequence length="84" mass="10034">MHEAKMEECYEEILSKKIYVGTEEPFKISVLDEMIDFRTKSIELEKKYYILEMIIFEITHGNKFEGSIEAFKQTPFQILYPSRS</sequence>
<name>A0A2A6BEV8_PRIPA</name>
<dbReference type="Proteomes" id="UP000005239">
    <property type="component" value="Unassembled WGS sequence"/>
</dbReference>
<gene>
    <name evidence="1" type="primary">WBGene00275404</name>
</gene>
<accession>A0A2A6BEV8</accession>
<dbReference type="AlphaFoldDB" id="A0A2A6BEV8"/>
<dbReference type="EnsemblMetazoa" id="PPA37035.1">
    <property type="protein sequence ID" value="PPA37035.1"/>
    <property type="gene ID" value="WBGene00275404"/>
</dbReference>
<evidence type="ECO:0000313" key="2">
    <source>
        <dbReference type="Proteomes" id="UP000005239"/>
    </source>
</evidence>
<organism evidence="1 2">
    <name type="scientific">Pristionchus pacificus</name>
    <name type="common">Parasitic nematode worm</name>
    <dbReference type="NCBI Taxonomy" id="54126"/>
    <lineage>
        <taxon>Eukaryota</taxon>
        <taxon>Metazoa</taxon>
        <taxon>Ecdysozoa</taxon>
        <taxon>Nematoda</taxon>
        <taxon>Chromadorea</taxon>
        <taxon>Rhabditida</taxon>
        <taxon>Rhabditina</taxon>
        <taxon>Diplogasteromorpha</taxon>
        <taxon>Diplogasteroidea</taxon>
        <taxon>Neodiplogasteridae</taxon>
        <taxon>Pristionchus</taxon>
    </lineage>
</organism>
<keyword evidence="2" id="KW-1185">Reference proteome</keyword>
<proteinExistence type="predicted"/>
<reference evidence="2" key="1">
    <citation type="journal article" date="2008" name="Nat. Genet.">
        <title>The Pristionchus pacificus genome provides a unique perspective on nematode lifestyle and parasitism.</title>
        <authorList>
            <person name="Dieterich C."/>
            <person name="Clifton S.W."/>
            <person name="Schuster L.N."/>
            <person name="Chinwalla A."/>
            <person name="Delehaunty K."/>
            <person name="Dinkelacker I."/>
            <person name="Fulton L."/>
            <person name="Fulton R."/>
            <person name="Godfrey J."/>
            <person name="Minx P."/>
            <person name="Mitreva M."/>
            <person name="Roeseler W."/>
            <person name="Tian H."/>
            <person name="Witte H."/>
            <person name="Yang S.P."/>
            <person name="Wilson R.K."/>
            <person name="Sommer R.J."/>
        </authorList>
    </citation>
    <scope>NUCLEOTIDE SEQUENCE [LARGE SCALE GENOMIC DNA]</scope>
    <source>
        <strain evidence="2">PS312</strain>
    </source>
</reference>